<accession>A0AAN7ZUW5</accession>
<comment type="caution">
    <text evidence="2">The sequence shown here is derived from an EMBL/GenBank/DDBJ whole genome shotgun (WGS) entry which is preliminary data.</text>
</comment>
<proteinExistence type="predicted"/>
<evidence type="ECO:0000313" key="2">
    <source>
        <dbReference type="EMBL" id="KAK5702994.1"/>
    </source>
</evidence>
<dbReference type="AlphaFoldDB" id="A0AAN7ZUW5"/>
<sequence>MAVEFARFEELPPELQLNIMEYIALSDSVTVVSSELRAFTPPLRYVSNFMMAFASKVTAGPYCDALRTSMKQDRQSISVIVNDYNFHNFKALLTTLRNTDGTDGLRRFSFTHGGTNPLDDRDRHGAHFRVSLNLTTTFTSSNEDNLYAYLRSVQALQKAQGGRHIRIFYKVLEGKRSMAFEDMLGRMAFDDSAQGQMKFLLAALQKKFAFDYGAQNQGVVPKGWDIASNINYAFARNEEEDMYWLRLKWERAHLGWVTEKIRAQAEADVKFEEVEEDDDEGNDEGDDDDDEDDEDMMRGMAFGYNWEEGDEYDSEEDEEWDYSAGL</sequence>
<feature type="compositionally biased region" description="Acidic residues" evidence="1">
    <location>
        <begin position="307"/>
        <end position="326"/>
    </location>
</feature>
<evidence type="ECO:0000313" key="3">
    <source>
        <dbReference type="Proteomes" id="UP001310594"/>
    </source>
</evidence>
<dbReference type="Proteomes" id="UP001310594">
    <property type="component" value="Unassembled WGS sequence"/>
</dbReference>
<evidence type="ECO:0000256" key="1">
    <source>
        <dbReference type="SAM" id="MobiDB-lite"/>
    </source>
</evidence>
<dbReference type="EMBL" id="JAVRQU010000005">
    <property type="protein sequence ID" value="KAK5702994.1"/>
    <property type="molecule type" value="Genomic_DNA"/>
</dbReference>
<reference evidence="2" key="1">
    <citation type="submission" date="2023-08" db="EMBL/GenBank/DDBJ databases">
        <title>Black Yeasts Isolated from many extreme environments.</title>
        <authorList>
            <person name="Coleine C."/>
            <person name="Stajich J.E."/>
            <person name="Selbmann L."/>
        </authorList>
    </citation>
    <scope>NUCLEOTIDE SEQUENCE</scope>
    <source>
        <strain evidence="2">CCFEE 5810</strain>
    </source>
</reference>
<feature type="compositionally biased region" description="Acidic residues" evidence="1">
    <location>
        <begin position="273"/>
        <end position="295"/>
    </location>
</feature>
<organism evidence="2 3">
    <name type="scientific">Elasticomyces elasticus</name>
    <dbReference type="NCBI Taxonomy" id="574655"/>
    <lineage>
        <taxon>Eukaryota</taxon>
        <taxon>Fungi</taxon>
        <taxon>Dikarya</taxon>
        <taxon>Ascomycota</taxon>
        <taxon>Pezizomycotina</taxon>
        <taxon>Dothideomycetes</taxon>
        <taxon>Dothideomycetidae</taxon>
        <taxon>Mycosphaerellales</taxon>
        <taxon>Teratosphaeriaceae</taxon>
        <taxon>Elasticomyces</taxon>
    </lineage>
</organism>
<protein>
    <submittedName>
        <fullName evidence="2">Uncharacterized protein</fullName>
    </submittedName>
</protein>
<feature type="region of interest" description="Disordered" evidence="1">
    <location>
        <begin position="267"/>
        <end position="326"/>
    </location>
</feature>
<name>A0AAN7ZUW5_9PEZI</name>
<gene>
    <name evidence="2" type="ORF">LTR97_003940</name>
</gene>